<dbReference type="NCBIfam" id="TIGR00281">
    <property type="entry name" value="SMC-Scp complex subunit ScpB"/>
    <property type="match status" value="1"/>
</dbReference>
<dbReference type="EMBL" id="JAUNQW010000002">
    <property type="protein sequence ID" value="MDO5456867.1"/>
    <property type="molecule type" value="Genomic_DNA"/>
</dbReference>
<dbReference type="PANTHER" id="PTHR34298:SF2">
    <property type="entry name" value="SEGREGATION AND CONDENSATION PROTEIN B"/>
    <property type="match status" value="1"/>
</dbReference>
<evidence type="ECO:0000313" key="6">
    <source>
        <dbReference type="EMBL" id="MDO5456867.1"/>
    </source>
</evidence>
<evidence type="ECO:0000313" key="7">
    <source>
        <dbReference type="Proteomes" id="UP001171751"/>
    </source>
</evidence>
<organism evidence="6 7">
    <name type="scientific">Atopococcus tabaci</name>
    <dbReference type="NCBI Taxonomy" id="269774"/>
    <lineage>
        <taxon>Bacteria</taxon>
        <taxon>Bacillati</taxon>
        <taxon>Bacillota</taxon>
        <taxon>Bacilli</taxon>
        <taxon>Lactobacillales</taxon>
        <taxon>Carnobacteriaceae</taxon>
        <taxon>Atopococcus</taxon>
    </lineage>
</organism>
<dbReference type="HAMAP" id="MF_01804">
    <property type="entry name" value="ScpB"/>
    <property type="match status" value="1"/>
</dbReference>
<gene>
    <name evidence="5 6" type="primary">scpB</name>
    <name evidence="6" type="ORF">Q4F26_00845</name>
</gene>
<comment type="similarity">
    <text evidence="5">Belongs to the ScpB family.</text>
</comment>
<dbReference type="GO" id="GO:0051304">
    <property type="term" value="P:chromosome separation"/>
    <property type="evidence" value="ECO:0007669"/>
    <property type="project" value="InterPro"/>
</dbReference>
<dbReference type="Gene3D" id="1.10.10.10">
    <property type="entry name" value="Winged helix-like DNA-binding domain superfamily/Winged helix DNA-binding domain"/>
    <property type="match status" value="2"/>
</dbReference>
<evidence type="ECO:0000256" key="2">
    <source>
        <dbReference type="ARBA" id="ARBA00022618"/>
    </source>
</evidence>
<dbReference type="PIRSF" id="PIRSF019345">
    <property type="entry name" value="ScpB"/>
    <property type="match status" value="1"/>
</dbReference>
<evidence type="ECO:0000256" key="1">
    <source>
        <dbReference type="ARBA" id="ARBA00022490"/>
    </source>
</evidence>
<dbReference type="AlphaFoldDB" id="A0AA43RKL4"/>
<comment type="subunit">
    <text evidence="5">Homodimer. Homodimerization may be required to stabilize the binding of ScpA to the Smc head domains. Component of a cohesin-like complex composed of ScpA, ScpB and the Smc homodimer, in which ScpA and ScpB bind to the head domain of Smc. The presence of the three proteins is required for the association of the complex with DNA.</text>
</comment>
<comment type="subcellular location">
    <subcellularLocation>
        <location evidence="5">Cytoplasm</location>
    </subcellularLocation>
    <text evidence="5">Associated with two foci at the outer edges of the nucleoid region in young cells, and at four foci within both cell halves in older cells.</text>
</comment>
<name>A0AA43RKL4_9LACT</name>
<comment type="caution">
    <text evidence="6">The sequence shown here is derived from an EMBL/GenBank/DDBJ whole genome shotgun (WGS) entry which is preliminary data.</text>
</comment>
<dbReference type="GO" id="GO:0006260">
    <property type="term" value="P:DNA replication"/>
    <property type="evidence" value="ECO:0007669"/>
    <property type="project" value="UniProtKB-UniRule"/>
</dbReference>
<keyword evidence="2 5" id="KW-0132">Cell division</keyword>
<reference evidence="6" key="1">
    <citation type="submission" date="2023-07" db="EMBL/GenBank/DDBJ databases">
        <title>Between Cages and Wild: Unraveling the Impact of Captivity on Animal Microbiomes and Antimicrobial Resistance.</title>
        <authorList>
            <person name="Schmartz G.P."/>
            <person name="Rehner J."/>
            <person name="Schuff M.J."/>
            <person name="Becker S.L."/>
            <person name="Kravczyk M."/>
            <person name="Gurevich A."/>
            <person name="Francke R."/>
            <person name="Mueller R."/>
            <person name="Keller V."/>
            <person name="Keller A."/>
        </authorList>
    </citation>
    <scope>NUCLEOTIDE SEQUENCE</scope>
    <source>
        <strain evidence="6">S39M_St_73</strain>
    </source>
</reference>
<proteinExistence type="inferred from homology"/>
<sequence>MNKNLSIGDVEALLFVAGDEGLSLKDLSHLLERDEASLTLSIKSLQEQLNKRSSALDVIFTAGTYKLASRKEYSSLIEKYAQSSYSNRLSQAALEILAIIAYKQPVTRLDIEDIRGVSSSGPLQKLLLHDLIKEDGRLDAPGRPILYKTTSSFLDVFGLQSLNDLSDIFSIEEQESKHILYDSFQRIREED</sequence>
<evidence type="ECO:0000256" key="3">
    <source>
        <dbReference type="ARBA" id="ARBA00022829"/>
    </source>
</evidence>
<dbReference type="InterPro" id="IPR005234">
    <property type="entry name" value="ScpB_csome_segregation"/>
</dbReference>
<keyword evidence="3 5" id="KW-0159">Chromosome partition</keyword>
<dbReference type="PANTHER" id="PTHR34298">
    <property type="entry name" value="SEGREGATION AND CONDENSATION PROTEIN B"/>
    <property type="match status" value="1"/>
</dbReference>
<protein>
    <recommendedName>
        <fullName evidence="5">Segregation and condensation protein B</fullName>
    </recommendedName>
</protein>
<dbReference type="InterPro" id="IPR036388">
    <property type="entry name" value="WH-like_DNA-bd_sf"/>
</dbReference>
<keyword evidence="7" id="KW-1185">Reference proteome</keyword>
<evidence type="ECO:0000256" key="5">
    <source>
        <dbReference type="HAMAP-Rule" id="MF_01804"/>
    </source>
</evidence>
<keyword evidence="4 5" id="KW-0131">Cell cycle</keyword>
<dbReference type="GO" id="GO:0005737">
    <property type="term" value="C:cytoplasm"/>
    <property type="evidence" value="ECO:0007669"/>
    <property type="project" value="UniProtKB-SubCell"/>
</dbReference>
<dbReference type="SUPFAM" id="SSF46785">
    <property type="entry name" value="Winged helix' DNA-binding domain"/>
    <property type="match status" value="2"/>
</dbReference>
<keyword evidence="1 5" id="KW-0963">Cytoplasm</keyword>
<dbReference type="InterPro" id="IPR036390">
    <property type="entry name" value="WH_DNA-bd_sf"/>
</dbReference>
<dbReference type="Pfam" id="PF04079">
    <property type="entry name" value="SMC_ScpB"/>
    <property type="match status" value="1"/>
</dbReference>
<dbReference type="Proteomes" id="UP001171751">
    <property type="component" value="Unassembled WGS sequence"/>
</dbReference>
<comment type="function">
    <text evidence="5">Participates in chromosomal partition during cell division. May act via the formation of a condensin-like complex containing Smc and ScpA that pull DNA away from mid-cell into both cell halves.</text>
</comment>
<dbReference type="GO" id="GO:0051301">
    <property type="term" value="P:cell division"/>
    <property type="evidence" value="ECO:0007669"/>
    <property type="project" value="UniProtKB-KW"/>
</dbReference>
<evidence type="ECO:0000256" key="4">
    <source>
        <dbReference type="ARBA" id="ARBA00023306"/>
    </source>
</evidence>
<accession>A0AA43RKL4</accession>